<dbReference type="Pfam" id="PF01926">
    <property type="entry name" value="MMR_HSR1"/>
    <property type="match status" value="1"/>
</dbReference>
<comment type="caution">
    <text evidence="2">The sequence shown here is derived from an EMBL/GenBank/DDBJ whole genome shotgun (WGS) entry which is preliminary data.</text>
</comment>
<dbReference type="Proteomes" id="UP001221757">
    <property type="component" value="Unassembled WGS sequence"/>
</dbReference>
<dbReference type="InterPro" id="IPR027417">
    <property type="entry name" value="P-loop_NTPase"/>
</dbReference>
<name>A0AAD7GR61_MYCRO</name>
<dbReference type="EMBL" id="JARKIE010000013">
    <property type="protein sequence ID" value="KAJ7703327.1"/>
    <property type="molecule type" value="Genomic_DNA"/>
</dbReference>
<accession>A0AAD7GR61</accession>
<dbReference type="Gene3D" id="3.40.50.300">
    <property type="entry name" value="P-loop containing nucleotide triphosphate hydrolases"/>
    <property type="match status" value="1"/>
</dbReference>
<dbReference type="AlphaFoldDB" id="A0AAD7GR61"/>
<sequence>MNSDAETPSENDLSFWNDRHLEFRVLILGRANAGKTTILERLTGAAMHEAEVSRDGETLVGQTVKGQIDRGLHNIDDEIRFRSRPGFVFHDSRGVEAGSATELSTVQRFVEKRSSAATDLRRQLHVIWMCLPLDDSRELFETERDIFLQLKDMAPLVVVFTKHDGAVSKETSQILMDFPENTRNRSGRKEARKKAEIKVFNRVKELEGELRGLGLADSTTAFLTTSGMEVPTGDAEKSCQELIDLTEACLTGPRIKTLLSMVWGHNLLKHGFWCLYWTILRRGA</sequence>
<reference evidence="2" key="1">
    <citation type="submission" date="2023-03" db="EMBL/GenBank/DDBJ databases">
        <title>Massive genome expansion in bonnet fungi (Mycena s.s.) driven by repeated elements and novel gene families across ecological guilds.</title>
        <authorList>
            <consortium name="Lawrence Berkeley National Laboratory"/>
            <person name="Harder C.B."/>
            <person name="Miyauchi S."/>
            <person name="Viragh M."/>
            <person name="Kuo A."/>
            <person name="Thoen E."/>
            <person name="Andreopoulos B."/>
            <person name="Lu D."/>
            <person name="Skrede I."/>
            <person name="Drula E."/>
            <person name="Henrissat B."/>
            <person name="Morin E."/>
            <person name="Kohler A."/>
            <person name="Barry K."/>
            <person name="LaButti K."/>
            <person name="Morin E."/>
            <person name="Salamov A."/>
            <person name="Lipzen A."/>
            <person name="Mereny Z."/>
            <person name="Hegedus B."/>
            <person name="Baldrian P."/>
            <person name="Stursova M."/>
            <person name="Weitz H."/>
            <person name="Taylor A."/>
            <person name="Grigoriev I.V."/>
            <person name="Nagy L.G."/>
            <person name="Martin F."/>
            <person name="Kauserud H."/>
        </authorList>
    </citation>
    <scope>NUCLEOTIDE SEQUENCE</scope>
    <source>
        <strain evidence="2">CBHHK067</strain>
    </source>
</reference>
<organism evidence="2 3">
    <name type="scientific">Mycena rosella</name>
    <name type="common">Pink bonnet</name>
    <name type="synonym">Agaricus rosellus</name>
    <dbReference type="NCBI Taxonomy" id="1033263"/>
    <lineage>
        <taxon>Eukaryota</taxon>
        <taxon>Fungi</taxon>
        <taxon>Dikarya</taxon>
        <taxon>Basidiomycota</taxon>
        <taxon>Agaricomycotina</taxon>
        <taxon>Agaricomycetes</taxon>
        <taxon>Agaricomycetidae</taxon>
        <taxon>Agaricales</taxon>
        <taxon>Marasmiineae</taxon>
        <taxon>Mycenaceae</taxon>
        <taxon>Mycena</taxon>
    </lineage>
</organism>
<proteinExistence type="predicted"/>
<evidence type="ECO:0000259" key="1">
    <source>
        <dbReference type="Pfam" id="PF01926"/>
    </source>
</evidence>
<dbReference type="GO" id="GO:0005525">
    <property type="term" value="F:GTP binding"/>
    <property type="evidence" value="ECO:0007669"/>
    <property type="project" value="InterPro"/>
</dbReference>
<evidence type="ECO:0000313" key="2">
    <source>
        <dbReference type="EMBL" id="KAJ7703327.1"/>
    </source>
</evidence>
<keyword evidence="3" id="KW-1185">Reference proteome</keyword>
<feature type="domain" description="G" evidence="1">
    <location>
        <begin position="24"/>
        <end position="162"/>
    </location>
</feature>
<dbReference type="SUPFAM" id="SSF52540">
    <property type="entry name" value="P-loop containing nucleoside triphosphate hydrolases"/>
    <property type="match status" value="1"/>
</dbReference>
<gene>
    <name evidence="2" type="ORF">B0H17DRAFT_1176025</name>
</gene>
<evidence type="ECO:0000313" key="3">
    <source>
        <dbReference type="Proteomes" id="UP001221757"/>
    </source>
</evidence>
<protein>
    <recommendedName>
        <fullName evidence="1">G domain-containing protein</fullName>
    </recommendedName>
</protein>
<dbReference type="CDD" id="cd00882">
    <property type="entry name" value="Ras_like_GTPase"/>
    <property type="match status" value="1"/>
</dbReference>
<dbReference type="InterPro" id="IPR006073">
    <property type="entry name" value="GTP-bd"/>
</dbReference>